<organism evidence="1">
    <name type="scientific">Ganoderma boninense</name>
    <dbReference type="NCBI Taxonomy" id="34458"/>
    <lineage>
        <taxon>Eukaryota</taxon>
        <taxon>Fungi</taxon>
        <taxon>Dikarya</taxon>
        <taxon>Basidiomycota</taxon>
        <taxon>Agaricomycotina</taxon>
        <taxon>Agaricomycetes</taxon>
        <taxon>Polyporales</taxon>
        <taxon>Polyporaceae</taxon>
        <taxon>Ganoderma</taxon>
    </lineage>
</organism>
<reference evidence="1" key="1">
    <citation type="submission" date="2019-10" db="EMBL/GenBank/DDBJ databases">
        <authorList>
            <person name="Nor Muhammad N."/>
        </authorList>
    </citation>
    <scope>NUCLEOTIDE SEQUENCE</scope>
</reference>
<sequence length="343" mass="38035">MAVDVPIHASNCLLGFIEHHEVNHECRADRHINLRILRVLAGLDDLEELHVRIFDTADLPSVSFTGFPKLRVLAISEHPSSNLIYDAFRSPHLDELAISHYPPQHLHNFTASCDVWARRFPSLRHLSFYISLADSPTPRPLRDAVAPLLALAHLQSASFSTWYTMFTIDDADIAAFADAWPRMRHLKLAFAVGGSGAKDTDPSACPTPSSILILATKCPDLKTVHIRRLEAARDTLPDLGDREAGCGHGLESFSVQNVEMDAGLVPEFAQWVDRVFPHLVPEVMNPTASWQAVLDGVKVCQAGRRQQKSQLVAKGGAELQSNFIATWEHRDSRGQHDTTANVE</sequence>
<accession>A0A5K1JW43</accession>
<gene>
    <name evidence="1" type="primary">A7U5U4</name>
</gene>
<dbReference type="InterPro" id="IPR032675">
    <property type="entry name" value="LRR_dom_sf"/>
</dbReference>
<dbReference type="SUPFAM" id="SSF52047">
    <property type="entry name" value="RNI-like"/>
    <property type="match status" value="1"/>
</dbReference>
<protein>
    <submittedName>
        <fullName evidence="1">Hsp70</fullName>
    </submittedName>
</protein>
<dbReference type="EMBL" id="LR725078">
    <property type="protein sequence ID" value="VWO95746.1"/>
    <property type="molecule type" value="Genomic_DNA"/>
</dbReference>
<proteinExistence type="predicted"/>
<dbReference type="AlphaFoldDB" id="A0A5K1JW43"/>
<evidence type="ECO:0000313" key="1">
    <source>
        <dbReference type="EMBL" id="VWO95746.1"/>
    </source>
</evidence>
<name>A0A5K1JW43_9APHY</name>
<dbReference type="Gene3D" id="3.80.10.10">
    <property type="entry name" value="Ribonuclease Inhibitor"/>
    <property type="match status" value="1"/>
</dbReference>